<dbReference type="GO" id="GO:0045444">
    <property type="term" value="P:fat cell differentiation"/>
    <property type="evidence" value="ECO:0007669"/>
    <property type="project" value="TreeGrafter"/>
</dbReference>
<dbReference type="PANTHER" id="PTHR45813">
    <property type="entry name" value="IG-LIKE DOMAIN-CONTAINING PROTEIN"/>
    <property type="match status" value="1"/>
</dbReference>
<evidence type="ECO:0000259" key="12">
    <source>
        <dbReference type="PROSITE" id="PS50221"/>
    </source>
</evidence>
<comment type="similarity">
    <text evidence="2">Belongs to the G-protein coupled receptor 2 family. Adhesion G-protein coupled receptor (ADGR) subfamily.</text>
</comment>
<feature type="domain" description="SEA" evidence="11">
    <location>
        <begin position="105"/>
        <end position="213"/>
    </location>
</feature>
<feature type="transmembrane region" description="Helical" evidence="10">
    <location>
        <begin position="544"/>
        <end position="568"/>
    </location>
</feature>
<feature type="transmembrane region" description="Helical" evidence="10">
    <location>
        <begin position="701"/>
        <end position="726"/>
    </location>
</feature>
<dbReference type="InterPro" id="IPR057244">
    <property type="entry name" value="GAIN_B"/>
</dbReference>
<dbReference type="Gene3D" id="2.60.220.50">
    <property type="match status" value="1"/>
</dbReference>
<dbReference type="PRINTS" id="PR00249">
    <property type="entry name" value="GPCRSECRETIN"/>
</dbReference>
<reference evidence="14" key="3">
    <citation type="submission" date="2025-09" db="UniProtKB">
        <authorList>
            <consortium name="Ensembl"/>
        </authorList>
    </citation>
    <scope>IDENTIFICATION</scope>
</reference>
<keyword evidence="9" id="KW-0325">Glycoprotein</keyword>
<feature type="transmembrane region" description="Helical" evidence="10">
    <location>
        <begin position="746"/>
        <end position="768"/>
    </location>
</feature>
<dbReference type="PRINTS" id="PR01695">
    <property type="entry name" value="IGHEPTARCPTR"/>
</dbReference>
<keyword evidence="5" id="KW-0732">Signal</keyword>
<keyword evidence="4 10" id="KW-0812">Transmembrane</keyword>
<keyword evidence="6 10" id="KW-1133">Transmembrane helix</keyword>
<dbReference type="Ensembl" id="ENSVURT00010006032.1">
    <property type="protein sequence ID" value="ENSVURP00010005326.1"/>
    <property type="gene ID" value="ENSVURG00010004166.1"/>
</dbReference>
<dbReference type="GO" id="GO:0005886">
    <property type="term" value="C:plasma membrane"/>
    <property type="evidence" value="ECO:0007669"/>
    <property type="project" value="UniProtKB-SubCell"/>
</dbReference>
<reference evidence="14" key="2">
    <citation type="submission" date="2025-08" db="UniProtKB">
        <authorList>
            <consortium name="Ensembl"/>
        </authorList>
    </citation>
    <scope>IDENTIFICATION</scope>
</reference>
<dbReference type="InterPro" id="IPR000082">
    <property type="entry name" value="SEA_dom"/>
</dbReference>
<dbReference type="GeneTree" id="ENSGT00940000161228"/>
<dbReference type="Gene3D" id="1.20.1070.10">
    <property type="entry name" value="Rhodopsin 7-helix transmembrane proteins"/>
    <property type="match status" value="1"/>
</dbReference>
<accession>A0A4X2K5I1</accession>
<dbReference type="GO" id="GO:0019216">
    <property type="term" value="P:regulation of lipid metabolic process"/>
    <property type="evidence" value="ECO:0007669"/>
    <property type="project" value="TreeGrafter"/>
</dbReference>
<dbReference type="GO" id="GO:0007416">
    <property type="term" value="P:synapse assembly"/>
    <property type="evidence" value="ECO:0007669"/>
    <property type="project" value="TreeGrafter"/>
</dbReference>
<dbReference type="InterPro" id="IPR046338">
    <property type="entry name" value="GAIN_dom_sf"/>
</dbReference>
<dbReference type="InterPro" id="IPR051587">
    <property type="entry name" value="Adhesion_GPCR"/>
</dbReference>
<feature type="transmembrane region" description="Helical" evidence="10">
    <location>
        <begin position="656"/>
        <end position="677"/>
    </location>
</feature>
<gene>
    <name evidence="14" type="primary">ADGRF1</name>
</gene>
<dbReference type="AlphaFoldDB" id="A0A4X2K5I1"/>
<keyword evidence="3" id="KW-1003">Cell membrane</keyword>
<dbReference type="Pfam" id="PF01825">
    <property type="entry name" value="GPS"/>
    <property type="match status" value="1"/>
</dbReference>
<evidence type="ECO:0000256" key="4">
    <source>
        <dbReference type="ARBA" id="ARBA00022692"/>
    </source>
</evidence>
<evidence type="ECO:0000313" key="14">
    <source>
        <dbReference type="Ensembl" id="ENSVURP00010005326.1"/>
    </source>
</evidence>
<evidence type="ECO:0000256" key="7">
    <source>
        <dbReference type="ARBA" id="ARBA00023136"/>
    </source>
</evidence>
<protein>
    <submittedName>
        <fullName evidence="14">Adhesion G protein-coupled receptor F1</fullName>
    </submittedName>
</protein>
<dbReference type="GO" id="GO:0031410">
    <property type="term" value="C:cytoplasmic vesicle"/>
    <property type="evidence" value="ECO:0007669"/>
    <property type="project" value="TreeGrafter"/>
</dbReference>
<dbReference type="FunFam" id="1.20.1070.10:FF:000058">
    <property type="entry name" value="Adhesion G protein-coupled receptor F5"/>
    <property type="match status" value="1"/>
</dbReference>
<feature type="transmembrane region" description="Helical" evidence="10">
    <location>
        <begin position="774"/>
        <end position="792"/>
    </location>
</feature>
<dbReference type="SMART" id="SM00303">
    <property type="entry name" value="GPS"/>
    <property type="match status" value="1"/>
</dbReference>
<dbReference type="InterPro" id="IPR000203">
    <property type="entry name" value="GPS"/>
</dbReference>
<keyword evidence="8" id="KW-1015">Disulfide bond</keyword>
<evidence type="ECO:0000256" key="6">
    <source>
        <dbReference type="ARBA" id="ARBA00022989"/>
    </source>
</evidence>
<dbReference type="Proteomes" id="UP000314987">
    <property type="component" value="Unassembled WGS sequence"/>
</dbReference>
<evidence type="ECO:0000256" key="9">
    <source>
        <dbReference type="ARBA" id="ARBA00023180"/>
    </source>
</evidence>
<dbReference type="GO" id="GO:0006112">
    <property type="term" value="P:energy reserve metabolic process"/>
    <property type="evidence" value="ECO:0007669"/>
    <property type="project" value="TreeGrafter"/>
</dbReference>
<dbReference type="PANTHER" id="PTHR45813:SF3">
    <property type="entry name" value="ADHESION G-PROTEIN COUPLED RECEPTOR F1"/>
    <property type="match status" value="1"/>
</dbReference>
<dbReference type="PROSITE" id="PS50024">
    <property type="entry name" value="SEA"/>
    <property type="match status" value="1"/>
</dbReference>
<evidence type="ECO:0000256" key="3">
    <source>
        <dbReference type="ARBA" id="ARBA00022475"/>
    </source>
</evidence>
<dbReference type="GO" id="GO:0007189">
    <property type="term" value="P:adenylate cyclase-activating G protein-coupled receptor signaling pathway"/>
    <property type="evidence" value="ECO:0007669"/>
    <property type="project" value="TreeGrafter"/>
</dbReference>
<feature type="domain" description="G-protein coupled receptors family 2 profile 2" evidence="13">
    <location>
        <begin position="542"/>
        <end position="787"/>
    </location>
</feature>
<dbReference type="InterPro" id="IPR008078">
    <property type="entry name" value="GPCR_2_Ig-hepta-like_rcpt"/>
</dbReference>
<sequence length="853" mass="95620">MVQEYELLLQVIYQHSAQKRKFQNFLKDLKPQYSWPNGTLEIIRKKATTYCSILNGTLRCACEDGYHWFSHTCLDPRRCHLNKTGAHQSCDCRLDNLHDSINFCERTKIFGTFKIREKFRKDLLNSSSILYSNYTTGIEIQLKEAYKWVPGFDSVRVTQFREGSIVVGYEIVGSSHPSELLAAVMQVSGKVKSNLKKFYLIEESSFRVFEKADCDSIVFGFGSENNQYTLPCSAGYVGNITARCHSSAWQLVKETCVPLQLEELRKNLSAIQGNITEAAVSTMMQELSTIIQKSPSTTAGSLGSVVSILRQVSSLSFSSHVQLSAPTTKNFLSVVDHLLNSTAISNWTVLLQEERNASSQLLETLEDISTMVPSKIMPLMFSGKFINWNGILPTASQKQEGYNYWIELLQENSSKPIRGTLSIGKDQFQKSLPQTIISMSSLTLGSILSSTSKRNATVNGPVISAIIPNYTLDELFLIFSKIDSNLSKPYCVFWDFRHLEWNDVGCQLLNETHDTVMCRCTHLTSFSMLMSPYVPPTIIPVVKWITYVGLSVSIVSLVLCLVIEVMFWKQVKKNQTSYTRHICMVNVALSLLIADIWFIVAATSDAQKNASGVCVAAVFFTHFFYLSLFFWMLTLGILIVYRIVLIFHHMTMPTMMAIGFSLGYGCPLLITIITIAATQPSNSYRRKDVCWLNWSDNAKPLLAFVVPALTIVVVNLMVVLVVLLKLQRPTIGERLSQDDKVTAIRIGKTIVILTPLLGLTWGFGIGTIVDSQSLAWHIIFALLNAFQVRQLLFKKLIPISSSSMQPMKSTSDLAVGPKFLKTFNPLHQKGTYTLSGVGESTSDIMLTQFLSSE</sequence>
<dbReference type="PROSITE" id="PS50261">
    <property type="entry name" value="G_PROTEIN_RECEP_F2_4"/>
    <property type="match status" value="1"/>
</dbReference>
<keyword evidence="15" id="KW-1185">Reference proteome</keyword>
<evidence type="ECO:0000259" key="11">
    <source>
        <dbReference type="PROSITE" id="PS50024"/>
    </source>
</evidence>
<dbReference type="GO" id="GO:0007166">
    <property type="term" value="P:cell surface receptor signaling pathway"/>
    <property type="evidence" value="ECO:0007669"/>
    <property type="project" value="InterPro"/>
</dbReference>
<proteinExistence type="inferred from homology"/>
<dbReference type="InterPro" id="IPR057400">
    <property type="entry name" value="ADGRF3/5_N"/>
</dbReference>
<name>A0A4X2K5I1_VOMUR</name>
<feature type="transmembrane region" description="Helical" evidence="10">
    <location>
        <begin position="623"/>
        <end position="644"/>
    </location>
</feature>
<dbReference type="Pfam" id="PF16489">
    <property type="entry name" value="GAIN"/>
    <property type="match status" value="1"/>
</dbReference>
<evidence type="ECO:0000256" key="5">
    <source>
        <dbReference type="ARBA" id="ARBA00022729"/>
    </source>
</evidence>
<dbReference type="PROSITE" id="PS50221">
    <property type="entry name" value="GAIN_B"/>
    <property type="match status" value="1"/>
</dbReference>
<dbReference type="InterPro" id="IPR032471">
    <property type="entry name" value="AGRL2-4_GAIN_subdom_A"/>
</dbReference>
<feature type="transmembrane region" description="Helical" evidence="10">
    <location>
        <begin position="580"/>
        <end position="603"/>
    </location>
</feature>
<organism evidence="14 15">
    <name type="scientific">Vombatus ursinus</name>
    <name type="common">Common wombat</name>
    <dbReference type="NCBI Taxonomy" id="29139"/>
    <lineage>
        <taxon>Eukaryota</taxon>
        <taxon>Metazoa</taxon>
        <taxon>Chordata</taxon>
        <taxon>Craniata</taxon>
        <taxon>Vertebrata</taxon>
        <taxon>Euteleostomi</taxon>
        <taxon>Mammalia</taxon>
        <taxon>Metatheria</taxon>
        <taxon>Diprotodontia</taxon>
        <taxon>Vombatidae</taxon>
        <taxon>Vombatus</taxon>
    </lineage>
</organism>
<dbReference type="GO" id="GO:0004930">
    <property type="term" value="F:G protein-coupled receptor activity"/>
    <property type="evidence" value="ECO:0007669"/>
    <property type="project" value="InterPro"/>
</dbReference>
<dbReference type="Pfam" id="PF25387">
    <property type="entry name" value="ADGRF3_N"/>
    <property type="match status" value="1"/>
</dbReference>
<evidence type="ECO:0000256" key="8">
    <source>
        <dbReference type="ARBA" id="ARBA00023157"/>
    </source>
</evidence>
<evidence type="ECO:0000256" key="10">
    <source>
        <dbReference type="SAM" id="Phobius"/>
    </source>
</evidence>
<evidence type="ECO:0000256" key="2">
    <source>
        <dbReference type="ARBA" id="ARBA00007343"/>
    </source>
</evidence>
<evidence type="ECO:0000313" key="15">
    <source>
        <dbReference type="Proteomes" id="UP000314987"/>
    </source>
</evidence>
<evidence type="ECO:0000256" key="1">
    <source>
        <dbReference type="ARBA" id="ARBA00004651"/>
    </source>
</evidence>
<dbReference type="GO" id="GO:0031175">
    <property type="term" value="P:neuron projection development"/>
    <property type="evidence" value="ECO:0007669"/>
    <property type="project" value="TreeGrafter"/>
</dbReference>
<dbReference type="InterPro" id="IPR017981">
    <property type="entry name" value="GPCR_2-like_7TM"/>
</dbReference>
<dbReference type="Pfam" id="PF00002">
    <property type="entry name" value="7tm_2"/>
    <property type="match status" value="1"/>
</dbReference>
<comment type="subcellular location">
    <subcellularLocation>
        <location evidence="1">Cell membrane</location>
        <topology evidence="1">Multi-pass membrane protein</topology>
    </subcellularLocation>
</comment>
<reference evidence="15" key="1">
    <citation type="submission" date="2018-12" db="EMBL/GenBank/DDBJ databases">
        <authorList>
            <person name="Yazar S."/>
        </authorList>
    </citation>
    <scope>NUCLEOTIDE SEQUENCE [LARGE SCALE GENOMIC DNA]</scope>
</reference>
<dbReference type="InterPro" id="IPR000832">
    <property type="entry name" value="GPCR_2_secretin-like"/>
</dbReference>
<evidence type="ECO:0000259" key="13">
    <source>
        <dbReference type="PROSITE" id="PS50261"/>
    </source>
</evidence>
<keyword evidence="7 10" id="KW-0472">Membrane</keyword>
<feature type="domain" description="GAIN-B" evidence="12">
    <location>
        <begin position="393"/>
        <end position="536"/>
    </location>
</feature>